<evidence type="ECO:0000313" key="2">
    <source>
        <dbReference type="Proteomes" id="UP000199673"/>
    </source>
</evidence>
<name>A0A1I6Y1S8_9BACT</name>
<dbReference type="STRING" id="305507.SAMN04489724_0781"/>
<dbReference type="OrthoDB" id="964329at2"/>
<dbReference type="Proteomes" id="UP000199673">
    <property type="component" value="Unassembled WGS sequence"/>
</dbReference>
<dbReference type="EMBL" id="FPBF01000001">
    <property type="protein sequence ID" value="SFT44333.1"/>
    <property type="molecule type" value="Genomic_DNA"/>
</dbReference>
<sequence>MKTLRLDISLTDLKKSLQSLSNEDKKELYFFLENELTSDKVEEPSEIHYASEKSLAKDWLTKKEDEQWKDL</sequence>
<evidence type="ECO:0008006" key="3">
    <source>
        <dbReference type="Google" id="ProtNLM"/>
    </source>
</evidence>
<dbReference type="RefSeq" id="WP_091691379.1">
    <property type="nucleotide sequence ID" value="NZ_FPBF01000001.1"/>
</dbReference>
<dbReference type="AlphaFoldDB" id="A0A1I6Y1S8"/>
<keyword evidence="2" id="KW-1185">Reference proteome</keyword>
<gene>
    <name evidence="1" type="ORF">SAMN04489724_0781</name>
</gene>
<organism evidence="1 2">
    <name type="scientific">Algoriphagus locisalis</name>
    <dbReference type="NCBI Taxonomy" id="305507"/>
    <lineage>
        <taxon>Bacteria</taxon>
        <taxon>Pseudomonadati</taxon>
        <taxon>Bacteroidota</taxon>
        <taxon>Cytophagia</taxon>
        <taxon>Cytophagales</taxon>
        <taxon>Cyclobacteriaceae</taxon>
        <taxon>Algoriphagus</taxon>
    </lineage>
</organism>
<protein>
    <recommendedName>
        <fullName evidence="3">DUF2281 domain-containing protein</fullName>
    </recommendedName>
</protein>
<proteinExistence type="predicted"/>
<evidence type="ECO:0000313" key="1">
    <source>
        <dbReference type="EMBL" id="SFT44333.1"/>
    </source>
</evidence>
<accession>A0A1I6Y1S8</accession>
<reference evidence="2" key="1">
    <citation type="submission" date="2016-10" db="EMBL/GenBank/DDBJ databases">
        <authorList>
            <person name="Varghese N."/>
            <person name="Submissions S."/>
        </authorList>
    </citation>
    <scope>NUCLEOTIDE SEQUENCE [LARGE SCALE GENOMIC DNA]</scope>
    <source>
        <strain evidence="2">DSM 23445</strain>
    </source>
</reference>